<feature type="signal peptide" evidence="1">
    <location>
        <begin position="1"/>
        <end position="20"/>
    </location>
</feature>
<dbReference type="PANTHER" id="PTHR30383:SF29">
    <property type="entry name" value="SGNH HYDROLASE-TYPE ESTERASE DOMAIN-CONTAINING PROTEIN"/>
    <property type="match status" value="1"/>
</dbReference>
<evidence type="ECO:0000259" key="2">
    <source>
        <dbReference type="Pfam" id="PF13472"/>
    </source>
</evidence>
<dbReference type="GO" id="GO:0016788">
    <property type="term" value="F:hydrolase activity, acting on ester bonds"/>
    <property type="evidence" value="ECO:0007669"/>
    <property type="project" value="UniProtKB-ARBA"/>
</dbReference>
<reference evidence="4" key="1">
    <citation type="submission" date="2018-02" db="EMBL/GenBank/DDBJ databases">
        <title>Genome sequencing of Solimonas sp. HR-BB.</title>
        <authorList>
            <person name="Lee Y."/>
            <person name="Jeon C.O."/>
        </authorList>
    </citation>
    <scope>NUCLEOTIDE SEQUENCE [LARGE SCALE GENOMIC DNA]</scope>
    <source>
        <strain evidence="4">HR-U</strain>
    </source>
</reference>
<keyword evidence="4" id="KW-1185">Reference proteome</keyword>
<evidence type="ECO:0000313" key="3">
    <source>
        <dbReference type="EMBL" id="PQA59930.1"/>
    </source>
</evidence>
<dbReference type="Gene3D" id="2.60.120.1360">
    <property type="match status" value="1"/>
</dbReference>
<accession>A0A2S7IQR5</accession>
<proteinExistence type="predicted"/>
<evidence type="ECO:0000313" key="4">
    <source>
        <dbReference type="Proteomes" id="UP000239590"/>
    </source>
</evidence>
<gene>
    <name evidence="3" type="ORF">C5O19_09995</name>
</gene>
<dbReference type="InterPro" id="IPR013830">
    <property type="entry name" value="SGNH_hydro"/>
</dbReference>
<dbReference type="Gene3D" id="3.40.50.1110">
    <property type="entry name" value="SGNH hydrolase"/>
    <property type="match status" value="1"/>
</dbReference>
<keyword evidence="1" id="KW-0732">Signal</keyword>
<dbReference type="SUPFAM" id="SSF52266">
    <property type="entry name" value="SGNH hydrolase"/>
    <property type="match status" value="1"/>
</dbReference>
<protein>
    <recommendedName>
        <fullName evidence="2">SGNH hydrolase-type esterase domain-containing protein</fullName>
    </recommendedName>
</protein>
<feature type="chain" id="PRO_5015393654" description="SGNH hydrolase-type esterase domain-containing protein" evidence="1">
    <location>
        <begin position="21"/>
        <end position="408"/>
    </location>
</feature>
<dbReference type="PANTHER" id="PTHR30383">
    <property type="entry name" value="THIOESTERASE 1/PROTEASE 1/LYSOPHOSPHOLIPASE L1"/>
    <property type="match status" value="1"/>
</dbReference>
<feature type="domain" description="SGNH hydrolase-type esterase" evidence="2">
    <location>
        <begin position="243"/>
        <end position="387"/>
    </location>
</feature>
<dbReference type="EMBL" id="PTRA01000001">
    <property type="protein sequence ID" value="PQA59930.1"/>
    <property type="molecule type" value="Genomic_DNA"/>
</dbReference>
<dbReference type="OrthoDB" id="9764375at2"/>
<dbReference type="Pfam" id="PF13472">
    <property type="entry name" value="Lipase_GDSL_2"/>
    <property type="match status" value="1"/>
</dbReference>
<sequence length="408" mass="45467">MIRILRLSLLLFALLPNAQAQTSLVKLLSPSIETSETNAIQQVESLNPFFDALTELKARQQGVVNILHIGDSHLQADFLTNTVRKQFQYEFGNAGRGLIVPLRVARTNEPHTYQTSSEAIWQARRCIFPDAELPIGIGGVTIRNAYPGKRMNVQIRSDSALGYQFDRLKVFCLRDTSSYDFNILDASGAVMASVQTSGGAEGQSPILVDLNELNDEFSLESVQTRPGQNHTTLFGFSLENGQPGVLYHSVGVNGAQFSHYRDARYFAEQTKGLEPQLIVVSLGTNEAHSAALTMTEFYTNIDALVQNLQKANPQATILLTTPADSYKRRTQANPKMAEVRQTILNYASEHHLPSWDLYGITGPAAFWRKNHLITSDGVHYTRKGYELQGNLLYQALMQAFNDYATHRL</sequence>
<evidence type="ECO:0000256" key="1">
    <source>
        <dbReference type="SAM" id="SignalP"/>
    </source>
</evidence>
<dbReference type="AlphaFoldDB" id="A0A2S7IQR5"/>
<dbReference type="InterPro" id="IPR036514">
    <property type="entry name" value="SGNH_hydro_sf"/>
</dbReference>
<dbReference type="Proteomes" id="UP000239590">
    <property type="component" value="Unassembled WGS sequence"/>
</dbReference>
<organism evidence="3 4">
    <name type="scientific">Siphonobacter curvatus</name>
    <dbReference type="NCBI Taxonomy" id="2094562"/>
    <lineage>
        <taxon>Bacteria</taxon>
        <taxon>Pseudomonadati</taxon>
        <taxon>Bacteroidota</taxon>
        <taxon>Cytophagia</taxon>
        <taxon>Cytophagales</taxon>
        <taxon>Cytophagaceae</taxon>
        <taxon>Siphonobacter</taxon>
    </lineage>
</organism>
<comment type="caution">
    <text evidence="3">The sequence shown here is derived from an EMBL/GenBank/DDBJ whole genome shotgun (WGS) entry which is preliminary data.</text>
</comment>
<name>A0A2S7IQR5_9BACT</name>
<dbReference type="InterPro" id="IPR051532">
    <property type="entry name" value="Ester_Hydrolysis_Enzymes"/>
</dbReference>